<keyword evidence="3 5" id="KW-1133">Transmembrane helix</keyword>
<dbReference type="EMBL" id="JAFNAA010000005">
    <property type="protein sequence ID" value="MBO1107770.1"/>
    <property type="molecule type" value="Genomic_DNA"/>
</dbReference>
<evidence type="ECO:0000256" key="3">
    <source>
        <dbReference type="ARBA" id="ARBA00022989"/>
    </source>
</evidence>
<dbReference type="AlphaFoldDB" id="A0A1A9B145"/>
<dbReference type="RefSeq" id="WP_010864789.1">
    <property type="nucleotide sequence ID" value="NZ_CP027852.1"/>
</dbReference>
<dbReference type="InterPro" id="IPR034804">
    <property type="entry name" value="SQR/QFR_C/D"/>
</dbReference>
<dbReference type="Proteomes" id="UP000664658">
    <property type="component" value="Unassembled WGS sequence"/>
</dbReference>
<dbReference type="GO" id="GO:0000104">
    <property type="term" value="F:succinate dehydrogenase activity"/>
    <property type="evidence" value="ECO:0007669"/>
    <property type="project" value="UniProtKB-UniRule"/>
</dbReference>
<dbReference type="HAMAP" id="MF_00708">
    <property type="entry name" value="Fumarate_red_C"/>
    <property type="match status" value="1"/>
</dbReference>
<keyword evidence="2 5" id="KW-0812">Transmembrane</keyword>
<evidence type="ECO:0000256" key="2">
    <source>
        <dbReference type="ARBA" id="ARBA00022692"/>
    </source>
</evidence>
<dbReference type="Pfam" id="PF02300">
    <property type="entry name" value="Fumarate_red_C"/>
    <property type="match status" value="1"/>
</dbReference>
<feature type="transmembrane region" description="Helical" evidence="5">
    <location>
        <begin position="111"/>
        <end position="131"/>
    </location>
</feature>
<dbReference type="KEGG" id="pshi:SAMEA2665130_2756"/>
<organism evidence="6 7">
    <name type="scientific">Plesiomonas shigelloides</name>
    <name type="common">Aeromonas shigelloides</name>
    <dbReference type="NCBI Taxonomy" id="703"/>
    <lineage>
        <taxon>Bacteria</taxon>
        <taxon>Pseudomonadati</taxon>
        <taxon>Pseudomonadota</taxon>
        <taxon>Gammaproteobacteria</taxon>
        <taxon>Enterobacterales</taxon>
        <taxon>Enterobacteriaceae</taxon>
        <taxon>Plesiomonas</taxon>
    </lineage>
</organism>
<comment type="similarity">
    <text evidence="5">Belongs to the FrdC family.</text>
</comment>
<dbReference type="CDD" id="cd00546">
    <property type="entry name" value="QFR_TypeD_subunitC"/>
    <property type="match status" value="1"/>
</dbReference>
<dbReference type="GO" id="GO:0005886">
    <property type="term" value="C:plasma membrane"/>
    <property type="evidence" value="ECO:0007669"/>
    <property type="project" value="UniProtKB-SubCell"/>
</dbReference>
<keyword evidence="4 5" id="KW-0472">Membrane</keyword>
<dbReference type="PIRSF" id="PIRSF000180">
    <property type="entry name" value="FrdC"/>
    <property type="match status" value="1"/>
</dbReference>
<dbReference type="Gene3D" id="1.20.1300.10">
    <property type="entry name" value="Fumarate reductase/succinate dehydrogenase, transmembrane subunit"/>
    <property type="match status" value="1"/>
</dbReference>
<keyword evidence="6" id="KW-0560">Oxidoreductase</keyword>
<dbReference type="GeneID" id="69704527"/>
<comment type="subunit">
    <text evidence="5">Part of an enzyme complex containing four subunits: a flavoprotein (FrdA), an iron-sulfur protein (FrdB), and two hydrophobic anchor proteins (FrdC and FrdD).</text>
</comment>
<proteinExistence type="inferred from homology"/>
<comment type="function">
    <text evidence="5">Two distinct, membrane-bound, FAD-containing enzymes are responsible for the catalysis of fumarate and succinate interconversion; fumarate reductase is used in anaerobic growth, and succinate dehydrogenase is used in aerobic growth. Anchors the catalytic components of the fumarate reductase complex to the cell inner membrane, binds quinones.</text>
</comment>
<dbReference type="SUPFAM" id="SSF81343">
    <property type="entry name" value="Fumarate reductase respiratory complex transmembrane subunits"/>
    <property type="match status" value="1"/>
</dbReference>
<accession>A0A1A9B145</accession>
<evidence type="ECO:0000313" key="7">
    <source>
        <dbReference type="Proteomes" id="UP000664658"/>
    </source>
</evidence>
<dbReference type="NCBIfam" id="NF003445">
    <property type="entry name" value="PRK04987.1"/>
    <property type="match status" value="1"/>
</dbReference>
<sequence length="132" mass="15107">MSTISKRKPYVREMKANWWQKLGFYKFYMIREGSAVPTVWFGLVLLYGMFALRGGVDSWYSFVGFLQNPIVLLLNLIALGMTLLHTATWFNLAPKAQMIIINDEKLPESKIVKALWAVMVAFTIFALAIVLI</sequence>
<gene>
    <name evidence="5 6" type="primary">frdC</name>
    <name evidence="6" type="ORF">J2R62_05955</name>
</gene>
<evidence type="ECO:0000256" key="1">
    <source>
        <dbReference type="ARBA" id="ARBA00022475"/>
    </source>
</evidence>
<evidence type="ECO:0000256" key="5">
    <source>
        <dbReference type="HAMAP-Rule" id="MF_00708"/>
    </source>
</evidence>
<evidence type="ECO:0000313" key="6">
    <source>
        <dbReference type="EMBL" id="MBO1107770.1"/>
    </source>
</evidence>
<name>A0A1A9B145_PLESH</name>
<protein>
    <recommendedName>
        <fullName evidence="5">Fumarate reductase subunit C</fullName>
    </recommendedName>
    <alternativeName>
        <fullName evidence="5">Fumarate reductase 15 kDa hydrophobic protein</fullName>
    </alternativeName>
    <alternativeName>
        <fullName evidence="5">Quinol-fumarate reductase subunit C</fullName>
        <shortName evidence="5">QFR subunit C</shortName>
    </alternativeName>
</protein>
<dbReference type="InterPro" id="IPR003510">
    <property type="entry name" value="Fumarate_red_C"/>
</dbReference>
<dbReference type="GO" id="GO:0045283">
    <property type="term" value="C:fumarate reductase complex"/>
    <property type="evidence" value="ECO:0007669"/>
    <property type="project" value="UniProtKB-UniRule"/>
</dbReference>
<reference evidence="6" key="1">
    <citation type="submission" date="2021-03" db="EMBL/GenBank/DDBJ databases">
        <title>Plesiomonas shigelloides zfcc0051, isolated from zebrafish feces.</title>
        <authorList>
            <person name="Vanderhoek Z."/>
            <person name="Gaulke C."/>
        </authorList>
    </citation>
    <scope>NUCLEOTIDE SEQUENCE</scope>
    <source>
        <strain evidence="6">Zfcc0051</strain>
    </source>
</reference>
<keyword evidence="1 5" id="KW-1003">Cell membrane</keyword>
<feature type="transmembrane region" description="Helical" evidence="5">
    <location>
        <begin position="28"/>
        <end position="50"/>
    </location>
</feature>
<comment type="caution">
    <text evidence="6">The sequence shown here is derived from an EMBL/GenBank/DDBJ whole genome shotgun (WGS) entry which is preliminary data.</text>
</comment>
<feature type="transmembrane region" description="Helical" evidence="5">
    <location>
        <begin position="70"/>
        <end position="90"/>
    </location>
</feature>
<comment type="subcellular location">
    <subcellularLocation>
        <location evidence="5">Cell membrane</location>
        <topology evidence="5">Multi-pass membrane protein</topology>
    </subcellularLocation>
</comment>
<evidence type="ECO:0000256" key="4">
    <source>
        <dbReference type="ARBA" id="ARBA00023136"/>
    </source>
</evidence>